<feature type="region of interest" description="Disordered" evidence="1">
    <location>
        <begin position="393"/>
        <end position="417"/>
    </location>
</feature>
<dbReference type="SUPFAM" id="SSF52540">
    <property type="entry name" value="P-loop containing nucleoside triphosphate hydrolases"/>
    <property type="match status" value="1"/>
</dbReference>
<dbReference type="Pfam" id="PF13469">
    <property type="entry name" value="Sulfotransfer_3"/>
    <property type="match status" value="1"/>
</dbReference>
<sequence length="417" mass="43008">MGEARLVVVAGPARSGIAALAGAVAAALERPERDGSAALARLHLVAEAARQGAARFADLGLAPPGPLVTPGMAEALLADLFAGAGDTLVLRAAETLPRAAVLPGLRHLLPLLPDARVLLLQRHALETVCSRLRSLPRMPFAAHCLAWSAAMAAGRALAEEAPGQVLAVGQEEMLTRPGPLSDRLGAFLGLDAAASVRVLAHLRAHRPAGSGLDEGDGPPGLERLGWSTPEKALFLDLCGPAMAEAGQSVGSLAEAVRRAPLHLAELARDGALRLSGLRLQHPPEAPPGTLRLRAAGAGPAIAVFPAIAPAGRNRLRLRLSGLAANGAGARARVEAVGTLSRGLLLAEDVALPAGGVAELDRALYNPPTMMDLVISMIEGHEAGGGLDLHDPVLVRGPGREREAQEREAQEREARNGR</sequence>
<reference evidence="2 3" key="1">
    <citation type="journal article" date="2019" name="Environ. Microbiol.">
        <title>Species interactions and distinct microbial communities in high Arctic permafrost affected cryosols are associated with the CH4 and CO2 gas fluxes.</title>
        <authorList>
            <person name="Altshuler I."/>
            <person name="Hamel J."/>
            <person name="Turney S."/>
            <person name="Magnuson E."/>
            <person name="Levesque R."/>
            <person name="Greer C."/>
            <person name="Whyte L.G."/>
        </authorList>
    </citation>
    <scope>NUCLEOTIDE SEQUENCE [LARGE SCALE GENOMIC DNA]</scope>
    <source>
        <strain evidence="2 3">S9.3B</strain>
    </source>
</reference>
<comment type="caution">
    <text evidence="2">The sequence shown here is derived from an EMBL/GenBank/DDBJ whole genome shotgun (WGS) entry which is preliminary data.</text>
</comment>
<proteinExistence type="predicted"/>
<dbReference type="Gene3D" id="3.40.50.300">
    <property type="entry name" value="P-loop containing nucleotide triphosphate hydrolases"/>
    <property type="match status" value="1"/>
</dbReference>
<dbReference type="EMBL" id="RCZP01000002">
    <property type="protein sequence ID" value="TPG60614.1"/>
    <property type="molecule type" value="Genomic_DNA"/>
</dbReference>
<evidence type="ECO:0000256" key="1">
    <source>
        <dbReference type="SAM" id="MobiDB-lite"/>
    </source>
</evidence>
<dbReference type="AlphaFoldDB" id="A0A502GFE9"/>
<accession>A0A502GFE9</accession>
<dbReference type="InterPro" id="IPR027417">
    <property type="entry name" value="P-loop_NTPase"/>
</dbReference>
<evidence type="ECO:0000313" key="2">
    <source>
        <dbReference type="EMBL" id="TPG60614.1"/>
    </source>
</evidence>
<evidence type="ECO:0008006" key="4">
    <source>
        <dbReference type="Google" id="ProtNLM"/>
    </source>
</evidence>
<dbReference type="RefSeq" id="WP_140881544.1">
    <property type="nucleotide sequence ID" value="NZ_RCZP01000002.1"/>
</dbReference>
<gene>
    <name evidence="2" type="ORF">EAH89_04475</name>
</gene>
<keyword evidence="3" id="KW-1185">Reference proteome</keyword>
<organism evidence="2 3">
    <name type="scientific">Muricoccus nepalensis</name>
    <dbReference type="NCBI Taxonomy" id="1854500"/>
    <lineage>
        <taxon>Bacteria</taxon>
        <taxon>Pseudomonadati</taxon>
        <taxon>Pseudomonadota</taxon>
        <taxon>Alphaproteobacteria</taxon>
        <taxon>Acetobacterales</taxon>
        <taxon>Roseomonadaceae</taxon>
        <taxon>Muricoccus</taxon>
    </lineage>
</organism>
<protein>
    <recommendedName>
        <fullName evidence="4">Sulfotransferase</fullName>
    </recommendedName>
</protein>
<dbReference type="Proteomes" id="UP000317078">
    <property type="component" value="Unassembled WGS sequence"/>
</dbReference>
<name>A0A502GFE9_9PROT</name>
<evidence type="ECO:0000313" key="3">
    <source>
        <dbReference type="Proteomes" id="UP000317078"/>
    </source>
</evidence>
<dbReference type="OrthoDB" id="7271937at2"/>